<keyword evidence="1" id="KW-1133">Transmembrane helix</keyword>
<evidence type="ECO:0000313" key="3">
    <source>
        <dbReference type="Proteomes" id="UP000756346"/>
    </source>
</evidence>
<keyword evidence="3" id="KW-1185">Reference proteome</keyword>
<dbReference type="RefSeq" id="XP_046016571.1">
    <property type="nucleotide sequence ID" value="XM_046163180.1"/>
</dbReference>
<organism evidence="2 3">
    <name type="scientific">Microdochium trichocladiopsis</name>
    <dbReference type="NCBI Taxonomy" id="1682393"/>
    <lineage>
        <taxon>Eukaryota</taxon>
        <taxon>Fungi</taxon>
        <taxon>Dikarya</taxon>
        <taxon>Ascomycota</taxon>
        <taxon>Pezizomycotina</taxon>
        <taxon>Sordariomycetes</taxon>
        <taxon>Xylariomycetidae</taxon>
        <taxon>Xylariales</taxon>
        <taxon>Microdochiaceae</taxon>
        <taxon>Microdochium</taxon>
    </lineage>
</organism>
<evidence type="ECO:0000256" key="1">
    <source>
        <dbReference type="SAM" id="Phobius"/>
    </source>
</evidence>
<keyword evidence="1" id="KW-0812">Transmembrane</keyword>
<proteinExistence type="predicted"/>
<comment type="caution">
    <text evidence="2">The sequence shown here is derived from an EMBL/GenBank/DDBJ whole genome shotgun (WGS) entry which is preliminary data.</text>
</comment>
<feature type="transmembrane region" description="Helical" evidence="1">
    <location>
        <begin position="30"/>
        <end position="51"/>
    </location>
</feature>
<protein>
    <submittedName>
        <fullName evidence="2">Uncharacterized protein</fullName>
    </submittedName>
</protein>
<reference evidence="2" key="1">
    <citation type="journal article" date="2021" name="Nat. Commun.">
        <title>Genetic determinants of endophytism in the Arabidopsis root mycobiome.</title>
        <authorList>
            <person name="Mesny F."/>
            <person name="Miyauchi S."/>
            <person name="Thiergart T."/>
            <person name="Pickel B."/>
            <person name="Atanasova L."/>
            <person name="Karlsson M."/>
            <person name="Huettel B."/>
            <person name="Barry K.W."/>
            <person name="Haridas S."/>
            <person name="Chen C."/>
            <person name="Bauer D."/>
            <person name="Andreopoulos W."/>
            <person name="Pangilinan J."/>
            <person name="LaButti K."/>
            <person name="Riley R."/>
            <person name="Lipzen A."/>
            <person name="Clum A."/>
            <person name="Drula E."/>
            <person name="Henrissat B."/>
            <person name="Kohler A."/>
            <person name="Grigoriev I.V."/>
            <person name="Martin F.M."/>
            <person name="Hacquard S."/>
        </authorList>
    </citation>
    <scope>NUCLEOTIDE SEQUENCE</scope>
    <source>
        <strain evidence="2">MPI-CAGE-CH-0230</strain>
    </source>
</reference>
<evidence type="ECO:0000313" key="2">
    <source>
        <dbReference type="EMBL" id="KAH7037450.1"/>
    </source>
</evidence>
<accession>A0A9P9BS21</accession>
<name>A0A9P9BS21_9PEZI</name>
<dbReference type="GeneID" id="70192726"/>
<dbReference type="AlphaFoldDB" id="A0A9P9BS21"/>
<sequence length="152" mass="17178">MDHNSVHVALRASVGGWRWFPKRSLGASSHLFFCVVIVETGILTCVCLLSSTSPSYSSKNRDPETIVQLGVSRAHHLVYVHYVKEGYRYVNIAVKRTISKQKTEHGSKEYPWGHAQCKERTKRRCRCCGISRCASLIVRTGENSRENDPGKK</sequence>
<dbReference type="Proteomes" id="UP000756346">
    <property type="component" value="Unassembled WGS sequence"/>
</dbReference>
<dbReference type="EMBL" id="JAGTJQ010000002">
    <property type="protein sequence ID" value="KAH7037450.1"/>
    <property type="molecule type" value="Genomic_DNA"/>
</dbReference>
<keyword evidence="1" id="KW-0472">Membrane</keyword>
<gene>
    <name evidence="2" type="ORF">B0I36DRAFT_66401</name>
</gene>